<dbReference type="PANTHER" id="PTHR47756:SF2">
    <property type="entry name" value="BLL6612 PROTEIN"/>
    <property type="match status" value="1"/>
</dbReference>
<dbReference type="PANTHER" id="PTHR47756">
    <property type="entry name" value="BLL6612 PROTEIN-RELATED"/>
    <property type="match status" value="1"/>
</dbReference>
<dbReference type="GO" id="GO:0016987">
    <property type="term" value="F:sigma factor activity"/>
    <property type="evidence" value="ECO:0007669"/>
    <property type="project" value="UniProtKB-KW"/>
</dbReference>
<dbReference type="Gene3D" id="1.25.40.10">
    <property type="entry name" value="Tetratricopeptide repeat domain"/>
    <property type="match status" value="1"/>
</dbReference>
<evidence type="ECO:0000259" key="8">
    <source>
        <dbReference type="Pfam" id="PF20239"/>
    </source>
</evidence>
<gene>
    <name evidence="9" type="ordered locus">RHA1_ro04247</name>
</gene>
<dbReference type="AlphaFoldDB" id="Q0S8U8"/>
<sequence length="406" mass="43963">MESPRLIASLTRLGHDVGIAEEIAQDAFVLALEQWPEQGVPHKPGAWLTATAKHKAIDRIRRDRSRQSKYTEIAVDPSAQPSAMPAPDAVDGVEDDLLALVFVACHPVLPRESRVALTLRLVGGLRTDEIARAFLVPSATMGQRISRAKRTLSEAKVPFEVPAREELPARLAAVLEVVYLVFNEGYSATSGEDWIRRDLASEAMRLARVLAGLLPREPEVHGLVALTELQASRFAARVGADGEPVLLQDQDRSRWDRTLLTHGTAALERAVGLGRPLGPYSLQAAIAGCHARAPRFEDTDWEAIVALYDALAQVAPSPVVELNRAVALLHSDGPEAALAALDAVRGDPRLARLHLYGAVRGEVLERLGRYGEAARTLEDAAATAPTRRERNLLMARAAAAAEQAEP</sequence>
<dbReference type="InterPro" id="IPR011990">
    <property type="entry name" value="TPR-like_helical_dom_sf"/>
</dbReference>
<comment type="similarity">
    <text evidence="1">Belongs to the sigma-70 factor family. ECF subfamily.</text>
</comment>
<evidence type="ECO:0000259" key="6">
    <source>
        <dbReference type="Pfam" id="PF04542"/>
    </source>
</evidence>
<evidence type="ECO:0000256" key="1">
    <source>
        <dbReference type="ARBA" id="ARBA00010641"/>
    </source>
</evidence>
<dbReference type="Gene3D" id="1.10.1740.10">
    <property type="match status" value="1"/>
</dbReference>
<dbReference type="InterPro" id="IPR036388">
    <property type="entry name" value="WH-like_DNA-bd_sf"/>
</dbReference>
<dbReference type="KEGG" id="rha:RHA1_ro04247"/>
<dbReference type="eggNOG" id="COG4941">
    <property type="taxonomic scope" value="Bacteria"/>
</dbReference>
<dbReference type="EMBL" id="CP000431">
    <property type="protein sequence ID" value="ABG96038.1"/>
    <property type="molecule type" value="Genomic_DNA"/>
</dbReference>
<dbReference type="GO" id="GO:0003677">
    <property type="term" value="F:DNA binding"/>
    <property type="evidence" value="ECO:0007669"/>
    <property type="project" value="UniProtKB-KW"/>
</dbReference>
<keyword evidence="5" id="KW-0804">Transcription</keyword>
<protein>
    <submittedName>
        <fullName evidence="9">Probable sigma factor, includes Region 2</fullName>
    </submittedName>
</protein>
<feature type="domain" description="RNA polymerase sigma-70 region 2" evidence="6">
    <location>
        <begin position="4"/>
        <end position="64"/>
    </location>
</feature>
<evidence type="ECO:0000313" key="10">
    <source>
        <dbReference type="Proteomes" id="UP000008710"/>
    </source>
</evidence>
<dbReference type="SUPFAM" id="SSF88659">
    <property type="entry name" value="Sigma3 and sigma4 domains of RNA polymerase sigma factors"/>
    <property type="match status" value="1"/>
</dbReference>
<dbReference type="InterPro" id="IPR013324">
    <property type="entry name" value="RNA_pol_sigma_r3/r4-like"/>
</dbReference>
<dbReference type="InterPro" id="IPR046531">
    <property type="entry name" value="DUF6596"/>
</dbReference>
<dbReference type="Proteomes" id="UP000008710">
    <property type="component" value="Chromosome"/>
</dbReference>
<keyword evidence="3" id="KW-0731">Sigma factor</keyword>
<dbReference type="Pfam" id="PF20239">
    <property type="entry name" value="DUF6596"/>
    <property type="match status" value="1"/>
</dbReference>
<evidence type="ECO:0000256" key="3">
    <source>
        <dbReference type="ARBA" id="ARBA00023082"/>
    </source>
</evidence>
<evidence type="ECO:0000313" key="9">
    <source>
        <dbReference type="EMBL" id="ABG96038.1"/>
    </source>
</evidence>
<evidence type="ECO:0000256" key="2">
    <source>
        <dbReference type="ARBA" id="ARBA00023015"/>
    </source>
</evidence>
<dbReference type="SUPFAM" id="SSF48452">
    <property type="entry name" value="TPR-like"/>
    <property type="match status" value="1"/>
</dbReference>
<dbReference type="Pfam" id="PF08281">
    <property type="entry name" value="Sigma70_r4_2"/>
    <property type="match status" value="1"/>
</dbReference>
<keyword evidence="2" id="KW-0805">Transcription regulation</keyword>
<evidence type="ECO:0000256" key="5">
    <source>
        <dbReference type="ARBA" id="ARBA00023163"/>
    </source>
</evidence>
<dbReference type="Pfam" id="PF04542">
    <property type="entry name" value="Sigma70_r2"/>
    <property type="match status" value="1"/>
</dbReference>
<keyword evidence="4" id="KW-0238">DNA-binding</keyword>
<feature type="domain" description="RNA polymerase sigma factor 70 region 4 type 2" evidence="7">
    <location>
        <begin position="104"/>
        <end position="152"/>
    </location>
</feature>
<dbReference type="InterPro" id="IPR013325">
    <property type="entry name" value="RNA_pol_sigma_r2"/>
</dbReference>
<dbReference type="SUPFAM" id="SSF88946">
    <property type="entry name" value="Sigma2 domain of RNA polymerase sigma factors"/>
    <property type="match status" value="1"/>
</dbReference>
<dbReference type="Gene3D" id="1.10.10.10">
    <property type="entry name" value="Winged helix-like DNA-binding domain superfamily/Winged helix DNA-binding domain"/>
    <property type="match status" value="1"/>
</dbReference>
<dbReference type="GO" id="GO:0006352">
    <property type="term" value="P:DNA-templated transcription initiation"/>
    <property type="evidence" value="ECO:0007669"/>
    <property type="project" value="InterPro"/>
</dbReference>
<feature type="domain" description="DUF6596" evidence="8">
    <location>
        <begin position="170"/>
        <end position="270"/>
    </location>
</feature>
<dbReference type="HOGENOM" id="CLU_035311_1_0_11"/>
<reference evidence="10" key="1">
    <citation type="journal article" date="2006" name="Proc. Natl. Acad. Sci. U.S.A.">
        <title>The complete genome of Rhodococcus sp. RHA1 provides insights into a catabolic powerhouse.</title>
        <authorList>
            <person name="McLeod M.P."/>
            <person name="Warren R.L."/>
            <person name="Hsiao W.W.L."/>
            <person name="Araki N."/>
            <person name="Myhre M."/>
            <person name="Fernandes C."/>
            <person name="Miyazawa D."/>
            <person name="Wong W."/>
            <person name="Lillquist A.L."/>
            <person name="Wang D."/>
            <person name="Dosanjh M."/>
            <person name="Hara H."/>
            <person name="Petrescu A."/>
            <person name="Morin R.D."/>
            <person name="Yang G."/>
            <person name="Stott J.M."/>
            <person name="Schein J.E."/>
            <person name="Shin H."/>
            <person name="Smailus D."/>
            <person name="Siddiqui A.S."/>
            <person name="Marra M.A."/>
            <person name="Jones S.J.M."/>
            <person name="Holt R."/>
            <person name="Brinkman F.S.L."/>
            <person name="Miyauchi K."/>
            <person name="Fukuda M."/>
            <person name="Davies J.E."/>
            <person name="Mohn W.W."/>
            <person name="Eltis L.D."/>
        </authorList>
    </citation>
    <scope>NUCLEOTIDE SEQUENCE [LARGE SCALE GENOMIC DNA]</scope>
    <source>
        <strain evidence="10">RHA1</strain>
    </source>
</reference>
<evidence type="ECO:0000256" key="4">
    <source>
        <dbReference type="ARBA" id="ARBA00023125"/>
    </source>
</evidence>
<accession>Q0S8U8</accession>
<name>Q0S8U8_RHOJR</name>
<dbReference type="InterPro" id="IPR013249">
    <property type="entry name" value="RNA_pol_sigma70_r4_t2"/>
</dbReference>
<organism evidence="9 10">
    <name type="scientific">Rhodococcus jostii (strain RHA1)</name>
    <dbReference type="NCBI Taxonomy" id="101510"/>
    <lineage>
        <taxon>Bacteria</taxon>
        <taxon>Bacillati</taxon>
        <taxon>Actinomycetota</taxon>
        <taxon>Actinomycetes</taxon>
        <taxon>Mycobacteriales</taxon>
        <taxon>Nocardiaceae</taxon>
        <taxon>Rhodococcus</taxon>
    </lineage>
</organism>
<evidence type="ECO:0000259" key="7">
    <source>
        <dbReference type="Pfam" id="PF08281"/>
    </source>
</evidence>
<dbReference type="InterPro" id="IPR007627">
    <property type="entry name" value="RNA_pol_sigma70_r2"/>
</dbReference>
<proteinExistence type="inferred from homology"/>